<evidence type="ECO:0000313" key="2">
    <source>
        <dbReference type="Proteomes" id="UP000324222"/>
    </source>
</evidence>
<evidence type="ECO:0000313" key="1">
    <source>
        <dbReference type="EMBL" id="MPC19451.1"/>
    </source>
</evidence>
<reference evidence="1 2" key="1">
    <citation type="submission" date="2019-05" db="EMBL/GenBank/DDBJ databases">
        <title>Another draft genome of Portunus trituberculatus and its Hox gene families provides insights of decapod evolution.</title>
        <authorList>
            <person name="Jeong J.-H."/>
            <person name="Song I."/>
            <person name="Kim S."/>
            <person name="Choi T."/>
            <person name="Kim D."/>
            <person name="Ryu S."/>
            <person name="Kim W."/>
        </authorList>
    </citation>
    <scope>NUCLEOTIDE SEQUENCE [LARGE SCALE GENOMIC DNA]</scope>
    <source>
        <tissue evidence="1">Muscle</tissue>
    </source>
</reference>
<gene>
    <name evidence="1" type="ORF">E2C01_012364</name>
</gene>
<sequence length="118" mass="12819">MVSLCRAAITYTSTDLPGQRHSRHEACVAVTRVVTRYPGTCGDGEEKSFLCLSLHALSLVLGILIDTTTTTTTSSFSPYTTRRVKFGSFLDNKSSPHVSSLIPSNFPSVRLSLTSMTM</sequence>
<dbReference type="AlphaFoldDB" id="A0A5B7DDI7"/>
<dbReference type="Proteomes" id="UP000324222">
    <property type="component" value="Unassembled WGS sequence"/>
</dbReference>
<proteinExistence type="predicted"/>
<protein>
    <submittedName>
        <fullName evidence="1">Uncharacterized protein</fullName>
    </submittedName>
</protein>
<name>A0A5B7DDI7_PORTR</name>
<accession>A0A5B7DDI7</accession>
<keyword evidence="2" id="KW-1185">Reference proteome</keyword>
<organism evidence="1 2">
    <name type="scientific">Portunus trituberculatus</name>
    <name type="common">Swimming crab</name>
    <name type="synonym">Neptunus trituberculatus</name>
    <dbReference type="NCBI Taxonomy" id="210409"/>
    <lineage>
        <taxon>Eukaryota</taxon>
        <taxon>Metazoa</taxon>
        <taxon>Ecdysozoa</taxon>
        <taxon>Arthropoda</taxon>
        <taxon>Crustacea</taxon>
        <taxon>Multicrustacea</taxon>
        <taxon>Malacostraca</taxon>
        <taxon>Eumalacostraca</taxon>
        <taxon>Eucarida</taxon>
        <taxon>Decapoda</taxon>
        <taxon>Pleocyemata</taxon>
        <taxon>Brachyura</taxon>
        <taxon>Eubrachyura</taxon>
        <taxon>Portunoidea</taxon>
        <taxon>Portunidae</taxon>
        <taxon>Portuninae</taxon>
        <taxon>Portunus</taxon>
    </lineage>
</organism>
<comment type="caution">
    <text evidence="1">The sequence shown here is derived from an EMBL/GenBank/DDBJ whole genome shotgun (WGS) entry which is preliminary data.</text>
</comment>
<dbReference type="EMBL" id="VSRR010000771">
    <property type="protein sequence ID" value="MPC19451.1"/>
    <property type="molecule type" value="Genomic_DNA"/>
</dbReference>